<reference evidence="3" key="1">
    <citation type="journal article" date="2012" name="Science">
        <title>The Paleozoic origin of enzymatic lignin decomposition reconstructed from 31 fungal genomes.</title>
        <authorList>
            <person name="Floudas D."/>
            <person name="Binder M."/>
            <person name="Riley R."/>
            <person name="Barry K."/>
            <person name="Blanchette R.A."/>
            <person name="Henrissat B."/>
            <person name="Martinez A.T."/>
            <person name="Otillar R."/>
            <person name="Spatafora J.W."/>
            <person name="Yadav J.S."/>
            <person name="Aerts A."/>
            <person name="Benoit I."/>
            <person name="Boyd A."/>
            <person name="Carlson A."/>
            <person name="Copeland A."/>
            <person name="Coutinho P.M."/>
            <person name="de Vries R.P."/>
            <person name="Ferreira P."/>
            <person name="Findley K."/>
            <person name="Foster B."/>
            <person name="Gaskell J."/>
            <person name="Glotzer D."/>
            <person name="Gorecki P."/>
            <person name="Heitman J."/>
            <person name="Hesse C."/>
            <person name="Hori C."/>
            <person name="Igarashi K."/>
            <person name="Jurgens J.A."/>
            <person name="Kallen N."/>
            <person name="Kersten P."/>
            <person name="Kohler A."/>
            <person name="Kuees U."/>
            <person name="Kumar T.K.A."/>
            <person name="Kuo A."/>
            <person name="LaButti K."/>
            <person name="Larrondo L.F."/>
            <person name="Lindquist E."/>
            <person name="Ling A."/>
            <person name="Lombard V."/>
            <person name="Lucas S."/>
            <person name="Lundell T."/>
            <person name="Martin R."/>
            <person name="McLaughlin D.J."/>
            <person name="Morgenstern I."/>
            <person name="Morin E."/>
            <person name="Murat C."/>
            <person name="Nagy L.G."/>
            <person name="Nolan M."/>
            <person name="Ohm R.A."/>
            <person name="Patyshakuliyeva A."/>
            <person name="Rokas A."/>
            <person name="Ruiz-Duenas F.J."/>
            <person name="Sabat G."/>
            <person name="Salamov A."/>
            <person name="Samejima M."/>
            <person name="Schmutz J."/>
            <person name="Slot J.C."/>
            <person name="St John F."/>
            <person name="Stenlid J."/>
            <person name="Sun H."/>
            <person name="Sun S."/>
            <person name="Syed K."/>
            <person name="Tsang A."/>
            <person name="Wiebenga A."/>
            <person name="Young D."/>
            <person name="Pisabarro A."/>
            <person name="Eastwood D.C."/>
            <person name="Martin F."/>
            <person name="Cullen D."/>
            <person name="Grigoriev I.V."/>
            <person name="Hibbett D.S."/>
        </authorList>
    </citation>
    <scope>NUCLEOTIDE SEQUENCE [LARGE SCALE GENOMIC DNA]</scope>
    <source>
        <strain evidence="3">RWD-64-598 SS2</strain>
    </source>
</reference>
<dbReference type="KEGG" id="cput:CONPUDRAFT_110124"/>
<keyword evidence="3" id="KW-1185">Reference proteome</keyword>
<dbReference type="InterPro" id="IPR049128">
    <property type="entry name" value="Pop8-like_dom"/>
</dbReference>
<organism evidence="2 3">
    <name type="scientific">Coniophora puteana (strain RWD-64-598)</name>
    <name type="common">Brown rot fungus</name>
    <dbReference type="NCBI Taxonomy" id="741705"/>
    <lineage>
        <taxon>Eukaryota</taxon>
        <taxon>Fungi</taxon>
        <taxon>Dikarya</taxon>
        <taxon>Basidiomycota</taxon>
        <taxon>Agaricomycotina</taxon>
        <taxon>Agaricomycetes</taxon>
        <taxon>Agaricomycetidae</taxon>
        <taxon>Boletales</taxon>
        <taxon>Coniophorineae</taxon>
        <taxon>Coniophoraceae</taxon>
        <taxon>Coniophora</taxon>
    </lineage>
</organism>
<comment type="caution">
    <text evidence="2">The sequence shown here is derived from an EMBL/GenBank/DDBJ whole genome shotgun (WGS) entry which is preliminary data.</text>
</comment>
<evidence type="ECO:0000313" key="3">
    <source>
        <dbReference type="Proteomes" id="UP000053558"/>
    </source>
</evidence>
<protein>
    <recommendedName>
        <fullName evidence="1">Ribonucleases P/MRP subunit Pop8-like domain-containing protein</fullName>
    </recommendedName>
</protein>
<dbReference type="RefSeq" id="XP_007772969.1">
    <property type="nucleotide sequence ID" value="XM_007774779.1"/>
</dbReference>
<accession>A0A5M3MBF1</accession>
<gene>
    <name evidence="2" type="ORF">CONPUDRAFT_110124</name>
</gene>
<dbReference type="EMBL" id="JH711585">
    <property type="protein sequence ID" value="EIW76568.1"/>
    <property type="molecule type" value="Genomic_DNA"/>
</dbReference>
<dbReference type="Proteomes" id="UP000053558">
    <property type="component" value="Unassembled WGS sequence"/>
</dbReference>
<dbReference type="OMA" id="TYHYIRF"/>
<dbReference type="Pfam" id="PF20976">
    <property type="entry name" value="Pop8"/>
    <property type="match status" value="1"/>
</dbReference>
<evidence type="ECO:0000313" key="2">
    <source>
        <dbReference type="EMBL" id="EIW76568.1"/>
    </source>
</evidence>
<name>A0A5M3MBF1_CONPW</name>
<dbReference type="OrthoDB" id="3265020at2759"/>
<feature type="domain" description="Ribonucleases P/MRP subunit Pop8-like" evidence="1">
    <location>
        <begin position="19"/>
        <end position="77"/>
    </location>
</feature>
<dbReference type="AlphaFoldDB" id="A0A5M3MBF1"/>
<evidence type="ECO:0000259" key="1">
    <source>
        <dbReference type="Pfam" id="PF20976"/>
    </source>
</evidence>
<sequence>MPRPISTSTHYVALALKPANHDELLIRKALQDALTPMFGLTFANMHLDILTISEDGEGMIIRTGSRSDAQKLIAAIVASQGPLRFSLKKDSPFLPSLVASQGII</sequence>
<proteinExistence type="predicted"/>
<dbReference type="GeneID" id="19198817"/>